<evidence type="ECO:0000313" key="8">
    <source>
        <dbReference type="Proteomes" id="UP000076761"/>
    </source>
</evidence>
<evidence type="ECO:0000256" key="1">
    <source>
        <dbReference type="ARBA" id="ARBA00004141"/>
    </source>
</evidence>
<evidence type="ECO:0000256" key="4">
    <source>
        <dbReference type="ARBA" id="ARBA00022989"/>
    </source>
</evidence>
<feature type="transmembrane region" description="Helical" evidence="6">
    <location>
        <begin position="471"/>
        <end position="491"/>
    </location>
</feature>
<feature type="transmembrane region" description="Helical" evidence="6">
    <location>
        <begin position="419"/>
        <end position="440"/>
    </location>
</feature>
<dbReference type="GO" id="GO:0005886">
    <property type="term" value="C:plasma membrane"/>
    <property type="evidence" value="ECO:0007669"/>
    <property type="project" value="TreeGrafter"/>
</dbReference>
<organism evidence="7 8">
    <name type="scientific">Neolentinus lepideus HHB14362 ss-1</name>
    <dbReference type="NCBI Taxonomy" id="1314782"/>
    <lineage>
        <taxon>Eukaryota</taxon>
        <taxon>Fungi</taxon>
        <taxon>Dikarya</taxon>
        <taxon>Basidiomycota</taxon>
        <taxon>Agaricomycotina</taxon>
        <taxon>Agaricomycetes</taxon>
        <taxon>Gloeophyllales</taxon>
        <taxon>Gloeophyllaceae</taxon>
        <taxon>Neolentinus</taxon>
    </lineage>
</organism>
<feature type="transmembrane region" description="Helical" evidence="6">
    <location>
        <begin position="217"/>
        <end position="241"/>
    </location>
</feature>
<evidence type="ECO:0000256" key="2">
    <source>
        <dbReference type="ARBA" id="ARBA00008974"/>
    </source>
</evidence>
<dbReference type="Proteomes" id="UP000076761">
    <property type="component" value="Unassembled WGS sequence"/>
</dbReference>
<evidence type="ECO:0000313" key="7">
    <source>
        <dbReference type="EMBL" id="KZT27104.1"/>
    </source>
</evidence>
<comment type="similarity">
    <text evidence="2">Belongs to the purine-cytosine permease (2.A.39) family.</text>
</comment>
<keyword evidence="3 6" id="KW-0812">Transmembrane</keyword>
<dbReference type="InterPro" id="IPR045225">
    <property type="entry name" value="Uracil/uridine/allantoin_perm"/>
</dbReference>
<gene>
    <name evidence="7" type="ORF">NEOLEDRAFT_156286</name>
</gene>
<feature type="transmembrane region" description="Helical" evidence="6">
    <location>
        <begin position="133"/>
        <end position="155"/>
    </location>
</feature>
<dbReference type="Gene3D" id="1.10.4160.10">
    <property type="entry name" value="Hydantoin permease"/>
    <property type="match status" value="1"/>
</dbReference>
<evidence type="ECO:0000256" key="5">
    <source>
        <dbReference type="ARBA" id="ARBA00023136"/>
    </source>
</evidence>
<dbReference type="GO" id="GO:0015205">
    <property type="term" value="F:nucleobase transmembrane transporter activity"/>
    <property type="evidence" value="ECO:0007669"/>
    <property type="project" value="TreeGrafter"/>
</dbReference>
<name>A0A165TSC8_9AGAM</name>
<feature type="transmembrane region" description="Helical" evidence="6">
    <location>
        <begin position="394"/>
        <end position="413"/>
    </location>
</feature>
<comment type="subcellular location">
    <subcellularLocation>
        <location evidence="1">Membrane</location>
        <topology evidence="1">Multi-pass membrane protein</topology>
    </subcellularLocation>
</comment>
<protein>
    <submittedName>
        <fullName evidence="7">Putative allantoin permease</fullName>
    </submittedName>
</protein>
<feature type="transmembrane region" description="Helical" evidence="6">
    <location>
        <begin position="350"/>
        <end position="373"/>
    </location>
</feature>
<sequence length="578" mass="64946">MASLACRLRGLWATKQANFRKAIQTKGGFAEYLRTPGSRDDPNSSWSWTNEDLVPTPPEKRTWRWWNYGFFYFSLSMDNWTLGSTMVGIGLNWWEALVVVFVSQLISSIAMAINSRSGEVYHLGYPMVSRSVFGMYGAYYVVVARAVMAVIYYAIKLYVGSSFVVNMLTAIFGHHFTDIPNHIPDSIGFTTQQMVAFLVYWFCHLPFTLLRPYQLRWLFTLKMCTIVPACVGLFIFCMVNTRGNLGSGLPRSSAVSASQWGWFWMYAINSGLGNTANIITNQPDFSRWSHDRWASIWPQLIANPISVTISASFGILSTSAINNVWGLELWNQWDLLDAIMKRYPRPDVRFAVFLCATFWALLILGTNIAANMIPFGSDSSMLLPRYINITRGQFLGLVLAWAVCPWKIMHSATTFTNFLGGYGLFMASVVGILCADYYVITKGNIAVEHLYDGSRANPRYYYTRGWSIQAYIAYIAGVALPFAGFLGTLGVKVSTVAINMGHVGWLLSYFVSIVVYVVVCWVWPTPMQTAVKEGNLSWESMADGDRKVSARTDCNVDSDSREGSIQEKALSMVGTMER</sequence>
<dbReference type="InParanoid" id="A0A165TSC8"/>
<keyword evidence="5 6" id="KW-0472">Membrane</keyword>
<dbReference type="InterPro" id="IPR001248">
    <property type="entry name" value="Pur-cyt_permease"/>
</dbReference>
<feature type="transmembrane region" description="Helical" evidence="6">
    <location>
        <begin position="194"/>
        <end position="210"/>
    </location>
</feature>
<keyword evidence="4 6" id="KW-1133">Transmembrane helix</keyword>
<dbReference type="OrthoDB" id="2018619at2759"/>
<reference evidence="7 8" key="1">
    <citation type="journal article" date="2016" name="Mol. Biol. Evol.">
        <title>Comparative Genomics of Early-Diverging Mushroom-Forming Fungi Provides Insights into the Origins of Lignocellulose Decay Capabilities.</title>
        <authorList>
            <person name="Nagy L.G."/>
            <person name="Riley R."/>
            <person name="Tritt A."/>
            <person name="Adam C."/>
            <person name="Daum C."/>
            <person name="Floudas D."/>
            <person name="Sun H."/>
            <person name="Yadav J.S."/>
            <person name="Pangilinan J."/>
            <person name="Larsson K.H."/>
            <person name="Matsuura K."/>
            <person name="Barry K."/>
            <person name="Labutti K."/>
            <person name="Kuo R."/>
            <person name="Ohm R.A."/>
            <person name="Bhattacharya S.S."/>
            <person name="Shirouzu T."/>
            <person name="Yoshinaga Y."/>
            <person name="Martin F.M."/>
            <person name="Grigoriev I.V."/>
            <person name="Hibbett D.S."/>
        </authorList>
    </citation>
    <scope>NUCLEOTIDE SEQUENCE [LARGE SCALE GENOMIC DNA]</scope>
    <source>
        <strain evidence="7 8">HHB14362 ss-1</strain>
    </source>
</reference>
<dbReference type="EMBL" id="KV425563">
    <property type="protein sequence ID" value="KZT27104.1"/>
    <property type="molecule type" value="Genomic_DNA"/>
</dbReference>
<dbReference type="PANTHER" id="PTHR30618:SF0">
    <property type="entry name" value="PURINE-URACIL PERMEASE NCS1"/>
    <property type="match status" value="1"/>
</dbReference>
<evidence type="ECO:0000256" key="6">
    <source>
        <dbReference type="SAM" id="Phobius"/>
    </source>
</evidence>
<dbReference type="AlphaFoldDB" id="A0A165TSC8"/>
<proteinExistence type="inferred from homology"/>
<feature type="transmembrane region" description="Helical" evidence="6">
    <location>
        <begin position="261"/>
        <end position="279"/>
    </location>
</feature>
<evidence type="ECO:0000256" key="3">
    <source>
        <dbReference type="ARBA" id="ARBA00022692"/>
    </source>
</evidence>
<accession>A0A165TSC8</accession>
<dbReference type="PANTHER" id="PTHR30618">
    <property type="entry name" value="NCS1 FAMILY PURINE/PYRIMIDINE TRANSPORTER"/>
    <property type="match status" value="1"/>
</dbReference>
<feature type="transmembrane region" description="Helical" evidence="6">
    <location>
        <begin position="96"/>
        <end position="113"/>
    </location>
</feature>
<feature type="transmembrane region" description="Helical" evidence="6">
    <location>
        <begin position="503"/>
        <end position="523"/>
    </location>
</feature>
<keyword evidence="8" id="KW-1185">Reference proteome</keyword>
<dbReference type="Pfam" id="PF02133">
    <property type="entry name" value="Transp_cyt_pur"/>
    <property type="match status" value="1"/>
</dbReference>